<dbReference type="NCBIfam" id="TIGR00123">
    <property type="entry name" value="cbiM"/>
    <property type="match status" value="1"/>
</dbReference>
<dbReference type="HOGENOM" id="CLU_052508_3_0_2"/>
<dbReference type="RefSeq" id="WP_012965839.1">
    <property type="nucleotide sequence ID" value="NC_013849.1"/>
</dbReference>
<dbReference type="Gene3D" id="1.10.1760.20">
    <property type="match status" value="1"/>
</dbReference>
<evidence type="ECO:0000256" key="4">
    <source>
        <dbReference type="ARBA" id="ARBA00022448"/>
    </source>
</evidence>
<keyword evidence="8 12" id="KW-1133">Transmembrane helix</keyword>
<evidence type="ECO:0000256" key="6">
    <source>
        <dbReference type="ARBA" id="ARBA00022573"/>
    </source>
</evidence>
<keyword evidence="10 12" id="KW-0472">Membrane</keyword>
<proteinExistence type="inferred from homology"/>
<keyword evidence="7 12" id="KW-0812">Transmembrane</keyword>
<dbReference type="KEGG" id="fpl:Ferp_1345"/>
<keyword evidence="11 12" id="KW-0170">Cobalt</keyword>
<evidence type="ECO:0000256" key="11">
    <source>
        <dbReference type="ARBA" id="ARBA00023285"/>
    </source>
</evidence>
<dbReference type="OrthoDB" id="30946at2157"/>
<dbReference type="Pfam" id="PF01891">
    <property type="entry name" value="CbiM"/>
    <property type="match status" value="1"/>
</dbReference>
<comment type="pathway">
    <text evidence="2 12">Cofactor biosynthesis; adenosylcobalamin biosynthesis.</text>
</comment>
<evidence type="ECO:0000256" key="2">
    <source>
        <dbReference type="ARBA" id="ARBA00004953"/>
    </source>
</evidence>
<comment type="subcellular location">
    <subcellularLocation>
        <location evidence="1">Cell inner membrane</location>
        <topology evidence="1">Multi-pass membrane protein</topology>
    </subcellularLocation>
    <subcellularLocation>
        <location evidence="12">Cell membrane</location>
        <topology evidence="12">Multi-pass membrane protein</topology>
    </subcellularLocation>
</comment>
<name>D3RYD3_FERPA</name>
<evidence type="ECO:0000256" key="10">
    <source>
        <dbReference type="ARBA" id="ARBA00023136"/>
    </source>
</evidence>
<dbReference type="GO" id="GO:0009236">
    <property type="term" value="P:cobalamin biosynthetic process"/>
    <property type="evidence" value="ECO:0007669"/>
    <property type="project" value="UniProtKB-UniRule"/>
</dbReference>
<dbReference type="EMBL" id="CP001899">
    <property type="protein sequence ID" value="ADC65496.1"/>
    <property type="molecule type" value="Genomic_DNA"/>
</dbReference>
<evidence type="ECO:0000256" key="8">
    <source>
        <dbReference type="ARBA" id="ARBA00022989"/>
    </source>
</evidence>
<comment type="function">
    <text evidence="12">Part of the energy-coupling factor (ECF) transporter complex CbiMNOQ involved in cobalt import.</text>
</comment>
<dbReference type="PANTHER" id="PTHR43627:SF1">
    <property type="entry name" value="COBALT TRANSPORT PROTEIN CBIM"/>
    <property type="match status" value="1"/>
</dbReference>
<accession>D3RYD3</accession>
<dbReference type="NCBIfam" id="NF006184">
    <property type="entry name" value="PRK08319.1"/>
    <property type="match status" value="1"/>
</dbReference>
<feature type="transmembrane region" description="Helical" evidence="12">
    <location>
        <begin position="41"/>
        <end position="60"/>
    </location>
</feature>
<comment type="subunit">
    <text evidence="12">Forms an energy-coupling factor (ECF) transporter complex composed of an ATP-binding protein (A component, CbiO), a transmembrane protein (T component, CbiQ) and 2 possible substrate-capture proteins (S components, CbiM and CbiN) of unknown stoichimetry.</text>
</comment>
<evidence type="ECO:0000256" key="5">
    <source>
        <dbReference type="ARBA" id="ARBA00022475"/>
    </source>
</evidence>
<evidence type="ECO:0000256" key="7">
    <source>
        <dbReference type="ARBA" id="ARBA00022692"/>
    </source>
</evidence>
<keyword evidence="5 12" id="KW-1003">Cell membrane</keyword>
<dbReference type="InterPro" id="IPR002751">
    <property type="entry name" value="CbiM/NikMN"/>
</dbReference>
<keyword evidence="4 12" id="KW-0813">Transport</keyword>
<dbReference type="STRING" id="589924.Ferp_1345"/>
<dbReference type="Proteomes" id="UP000002613">
    <property type="component" value="Chromosome"/>
</dbReference>
<evidence type="ECO:0000256" key="12">
    <source>
        <dbReference type="HAMAP-Rule" id="MF_01462"/>
    </source>
</evidence>
<evidence type="ECO:0000256" key="1">
    <source>
        <dbReference type="ARBA" id="ARBA00004429"/>
    </source>
</evidence>
<dbReference type="GO" id="GO:0043190">
    <property type="term" value="C:ATP-binding cassette (ABC) transporter complex"/>
    <property type="evidence" value="ECO:0007669"/>
    <property type="project" value="InterPro"/>
</dbReference>
<dbReference type="FunFam" id="1.10.1760.20:FF:000001">
    <property type="entry name" value="Cobalt transport protein CbiM"/>
    <property type="match status" value="1"/>
</dbReference>
<keyword evidence="9 12" id="KW-0406">Ion transport</keyword>
<feature type="transmembrane region" description="Helical" evidence="12">
    <location>
        <begin position="72"/>
        <end position="98"/>
    </location>
</feature>
<dbReference type="HAMAP" id="MF_01462">
    <property type="entry name" value="CbiM"/>
    <property type="match status" value="1"/>
</dbReference>
<dbReference type="eggNOG" id="arCOG02248">
    <property type="taxonomic scope" value="Archaea"/>
</dbReference>
<dbReference type="PANTHER" id="PTHR43627">
    <property type="match status" value="1"/>
</dbReference>
<reference evidence="14" key="1">
    <citation type="submission" date="2010-02" db="EMBL/GenBank/DDBJ databases">
        <title>Complete sequence of Ferroglobus placidus DSM 10642.</title>
        <authorList>
            <consortium name="US DOE Joint Genome Institute"/>
            <person name="Lucas S."/>
            <person name="Copeland A."/>
            <person name="Lapidus A."/>
            <person name="Cheng J.-F."/>
            <person name="Bruce D."/>
            <person name="Goodwin L."/>
            <person name="Pitluck S."/>
            <person name="Saunders E."/>
            <person name="Brettin T."/>
            <person name="Detter J.C."/>
            <person name="Han C."/>
            <person name="Tapia R."/>
            <person name="Larimer F."/>
            <person name="Land M."/>
            <person name="Hauser L."/>
            <person name="Kyrpides N."/>
            <person name="Ivanova N."/>
            <person name="Holmes D."/>
            <person name="Lovley D."/>
            <person name="Kyrpides N."/>
            <person name="Anderson I.J."/>
            <person name="Woyke T."/>
        </authorList>
    </citation>
    <scope>NUCLEOTIDE SEQUENCE [LARGE SCALE GENOMIC DNA]</scope>
    <source>
        <strain evidence="14">DSM 10642 / AEDII12DO</strain>
    </source>
</reference>
<comment type="similarity">
    <text evidence="12">Belongs to the CbiM family.</text>
</comment>
<feature type="transmembrane region" description="Helical" evidence="12">
    <location>
        <begin position="181"/>
        <end position="206"/>
    </location>
</feature>
<gene>
    <name evidence="12" type="primary">cbiM</name>
    <name evidence="13" type="ordered locus">Ferp_1345</name>
</gene>
<dbReference type="UniPathway" id="UPA00148"/>
<dbReference type="AlphaFoldDB" id="D3RYD3"/>
<evidence type="ECO:0000313" key="13">
    <source>
        <dbReference type="EMBL" id="ADC65496.1"/>
    </source>
</evidence>
<dbReference type="PaxDb" id="589924-Ferp_1345"/>
<evidence type="ECO:0000256" key="3">
    <source>
        <dbReference type="ARBA" id="ARBA00022426"/>
    </source>
</evidence>
<feature type="transmembrane region" description="Helical" evidence="12">
    <location>
        <begin position="138"/>
        <end position="161"/>
    </location>
</feature>
<keyword evidence="3 12" id="KW-0171">Cobalt transport</keyword>
<evidence type="ECO:0000313" key="14">
    <source>
        <dbReference type="Proteomes" id="UP000002613"/>
    </source>
</evidence>
<dbReference type="InterPro" id="IPR018024">
    <property type="entry name" value="CbiM"/>
</dbReference>
<keyword evidence="14" id="KW-1185">Reference proteome</keyword>
<evidence type="ECO:0000256" key="9">
    <source>
        <dbReference type="ARBA" id="ARBA00023065"/>
    </source>
</evidence>
<keyword evidence="6 12" id="KW-0169">Cobalamin biosynthesis</keyword>
<organism evidence="13 14">
    <name type="scientific">Ferroglobus placidus (strain DSM 10642 / AEDII12DO)</name>
    <dbReference type="NCBI Taxonomy" id="589924"/>
    <lineage>
        <taxon>Archaea</taxon>
        <taxon>Methanobacteriati</taxon>
        <taxon>Methanobacteriota</taxon>
        <taxon>Archaeoglobi</taxon>
        <taxon>Archaeoglobales</taxon>
        <taxon>Archaeoglobaceae</taxon>
        <taxon>Ferroglobus</taxon>
    </lineage>
</organism>
<dbReference type="GO" id="GO:0015087">
    <property type="term" value="F:cobalt ion transmembrane transporter activity"/>
    <property type="evidence" value="ECO:0007669"/>
    <property type="project" value="UniProtKB-UniRule"/>
</dbReference>
<dbReference type="GeneID" id="8778861"/>
<feature type="transmembrane region" description="Helical" evidence="12">
    <location>
        <begin position="104"/>
        <end position="126"/>
    </location>
</feature>
<feature type="transmembrane region" description="Helical" evidence="12">
    <location>
        <begin position="12"/>
        <end position="29"/>
    </location>
</feature>
<reference evidence="13 14" key="2">
    <citation type="journal article" date="2011" name="Stand. Genomic Sci.">
        <title>Complete genome sequence of Ferroglobus placidus AEDII12DO.</title>
        <authorList>
            <person name="Anderson I."/>
            <person name="Risso C."/>
            <person name="Holmes D."/>
            <person name="Lucas S."/>
            <person name="Copeland A."/>
            <person name="Lapidus A."/>
            <person name="Cheng J.F."/>
            <person name="Bruce D."/>
            <person name="Goodwin L."/>
            <person name="Pitluck S."/>
            <person name="Saunders E."/>
            <person name="Brettin T."/>
            <person name="Detter J.C."/>
            <person name="Han C."/>
            <person name="Tapia R."/>
            <person name="Larimer F."/>
            <person name="Land M."/>
            <person name="Hauser L."/>
            <person name="Woyke T."/>
            <person name="Lovley D."/>
            <person name="Kyrpides N."/>
            <person name="Ivanova N."/>
        </authorList>
    </citation>
    <scope>NUCLEOTIDE SEQUENCE [LARGE SCALE GENOMIC DNA]</scope>
    <source>
        <strain evidence="14">DSM 10642 / AEDII12DO</strain>
    </source>
</reference>
<sequence length="218" mass="22748">MHIAEGFLPLEWALAWYAIAMPIIVYGAYKVKKLLEEKPEMKSLIAVAGGFIFVLSALKIPSVTGSCSHPTGTGIAVVLFGPAITAFLSTIVLLYQALLLAHGGITTLGANVTSMGIVGPFFGWLAYKAVKGKVDLKIATFIAAAVADWATYVVTSFQLALAFPAGAGVEGVLSSATKFMAIFAVTQVPLAIIEGTVAALLIGYLASVKLLVKEEVTA</sequence>
<protein>
    <recommendedName>
        <fullName evidence="12">Putative cobalt transport protein CbiM</fullName>
    </recommendedName>
    <alternativeName>
        <fullName evidence="12">Energy-coupling factor transporter probable substrate-capture protein CbiM</fullName>
        <shortName evidence="12">ECF transporter S component CbiM</shortName>
    </alternativeName>
</protein>